<dbReference type="RefSeq" id="WP_406769625.1">
    <property type="nucleotide sequence ID" value="NZ_JBJHZZ010000005.1"/>
</dbReference>
<dbReference type="PROSITE" id="PS50111">
    <property type="entry name" value="CHEMOTAXIS_TRANSDUC_2"/>
    <property type="match status" value="1"/>
</dbReference>
<dbReference type="InterPro" id="IPR004090">
    <property type="entry name" value="Chemotax_Me-accpt_rcpt"/>
</dbReference>
<keyword evidence="6" id="KW-0812">Transmembrane</keyword>
<dbReference type="InterPro" id="IPR024478">
    <property type="entry name" value="HlyB_4HB_MCP"/>
</dbReference>
<evidence type="ECO:0000313" key="9">
    <source>
        <dbReference type="EMBL" id="MFL0247168.1"/>
    </source>
</evidence>
<keyword evidence="6" id="KW-1133">Transmembrane helix</keyword>
<dbReference type="Proteomes" id="UP001623591">
    <property type="component" value="Unassembled WGS sequence"/>
</dbReference>
<evidence type="ECO:0000259" key="8">
    <source>
        <dbReference type="PROSITE" id="PS50885"/>
    </source>
</evidence>
<dbReference type="SUPFAM" id="SSF58104">
    <property type="entry name" value="Methyl-accepting chemotaxis protein (MCP) signaling domain"/>
    <property type="match status" value="1"/>
</dbReference>
<keyword evidence="1 3" id="KW-0807">Transducer</keyword>
<keyword evidence="4" id="KW-0175">Coiled coil</keyword>
<dbReference type="EMBL" id="JBJHZZ010000005">
    <property type="protein sequence ID" value="MFL0247168.1"/>
    <property type="molecule type" value="Genomic_DNA"/>
</dbReference>
<dbReference type="Pfam" id="PF00015">
    <property type="entry name" value="MCPsignal"/>
    <property type="match status" value="1"/>
</dbReference>
<keyword evidence="6" id="KW-0472">Membrane</keyword>
<dbReference type="PRINTS" id="PR00260">
    <property type="entry name" value="CHEMTRNSDUCR"/>
</dbReference>
<evidence type="ECO:0000256" key="1">
    <source>
        <dbReference type="ARBA" id="ARBA00023224"/>
    </source>
</evidence>
<sequence length="569" mass="62176">MKWFNNLKIRQRLTACFILVALLIGVVGFIGIQNVNKIGSAAQSMHNNDLTSIQYLMTIKQNLSDIRADLLKLVYQQQENQKEALIKDIDTLTEKDNTLIGEYEKLVSNQDNKPLEQFKTDLEAYRTVRNKEITYVNENNYKDANSYFSNVTDSRTKAFTDLDKLIGISTSQADAADNSNDSIISKTVYISTIITAFGLLLAIILGWLVSSRISRQVGKVLVFAKGLGDGDLTSTINIDTKDEIGNLAMALNDACSNVKQLISEIIRSAEDISSTSEELSATTEEISSQMEAVNESTEQISRGSQDLSATTEEVSASSEEIGSNTDELSNRADIAAVSAREIKNRAVDVKTKAVGNIEDANIVYEEKQSSIIKAIEDGKVVEEVRTMADSIASIASQTNLLALNAAIEAARAGEQGRGFAVVAEEVRKLAEQSSQAVISIQGMVVQVQAAFENLSRSGQDVLNYMVDSVKPSFQLLLDTGIQYEKDAEFINNMAGEIALSSKQMREVVEQVSNAMQNVSATAEESAAGSEEILSSINEVTFAINNVSKSAQRQTELAQSLNEMVQQFKI</sequence>
<evidence type="ECO:0000259" key="7">
    <source>
        <dbReference type="PROSITE" id="PS50111"/>
    </source>
</evidence>
<organism evidence="9 10">
    <name type="scientific">Candidatus Clostridium stratigraminis</name>
    <dbReference type="NCBI Taxonomy" id="3381661"/>
    <lineage>
        <taxon>Bacteria</taxon>
        <taxon>Bacillati</taxon>
        <taxon>Bacillota</taxon>
        <taxon>Clostridia</taxon>
        <taxon>Eubacteriales</taxon>
        <taxon>Clostridiaceae</taxon>
        <taxon>Clostridium</taxon>
    </lineage>
</organism>
<dbReference type="SMART" id="SM00283">
    <property type="entry name" value="MA"/>
    <property type="match status" value="1"/>
</dbReference>
<dbReference type="InterPro" id="IPR004089">
    <property type="entry name" value="MCPsignal_dom"/>
</dbReference>
<dbReference type="PANTHER" id="PTHR32089:SF112">
    <property type="entry name" value="LYSOZYME-LIKE PROTEIN-RELATED"/>
    <property type="match status" value="1"/>
</dbReference>
<feature type="domain" description="Methyl-accepting transducer" evidence="7">
    <location>
        <begin position="282"/>
        <end position="540"/>
    </location>
</feature>
<proteinExistence type="inferred from homology"/>
<dbReference type="InterPro" id="IPR003660">
    <property type="entry name" value="HAMP_dom"/>
</dbReference>
<keyword evidence="10" id="KW-1185">Reference proteome</keyword>
<dbReference type="Pfam" id="PF12729">
    <property type="entry name" value="4HB_MCP_1"/>
    <property type="match status" value="1"/>
</dbReference>
<dbReference type="PROSITE" id="PS50885">
    <property type="entry name" value="HAMP"/>
    <property type="match status" value="1"/>
</dbReference>
<feature type="domain" description="HAMP" evidence="8">
    <location>
        <begin position="211"/>
        <end position="263"/>
    </location>
</feature>
<dbReference type="Gene3D" id="1.10.287.950">
    <property type="entry name" value="Methyl-accepting chemotaxis protein"/>
    <property type="match status" value="1"/>
</dbReference>
<evidence type="ECO:0000256" key="2">
    <source>
        <dbReference type="ARBA" id="ARBA00029447"/>
    </source>
</evidence>
<evidence type="ECO:0000313" key="10">
    <source>
        <dbReference type="Proteomes" id="UP001623591"/>
    </source>
</evidence>
<dbReference type="Gene3D" id="6.10.340.10">
    <property type="match status" value="1"/>
</dbReference>
<feature type="region of interest" description="Disordered" evidence="5">
    <location>
        <begin position="273"/>
        <end position="327"/>
    </location>
</feature>
<dbReference type="Pfam" id="PF00672">
    <property type="entry name" value="HAMP"/>
    <property type="match status" value="1"/>
</dbReference>
<feature type="transmembrane region" description="Helical" evidence="6">
    <location>
        <begin position="188"/>
        <end position="209"/>
    </location>
</feature>
<protein>
    <submittedName>
        <fullName evidence="9">Methyl-accepting chemotaxis protein</fullName>
    </submittedName>
</protein>
<comment type="similarity">
    <text evidence="2">Belongs to the methyl-accepting chemotaxis (MCP) protein family.</text>
</comment>
<feature type="compositionally biased region" description="Polar residues" evidence="5">
    <location>
        <begin position="289"/>
        <end position="307"/>
    </location>
</feature>
<name>A0ABW8T3S6_9CLOT</name>
<reference evidence="9 10" key="1">
    <citation type="submission" date="2024-11" db="EMBL/GenBank/DDBJ databases">
        <authorList>
            <person name="Heng Y.C."/>
            <person name="Lim A.C.H."/>
            <person name="Lee J.K.Y."/>
            <person name="Kittelmann S."/>
        </authorList>
    </citation>
    <scope>NUCLEOTIDE SEQUENCE [LARGE SCALE GENOMIC DNA]</scope>
    <source>
        <strain evidence="9 10">WILCCON 0185</strain>
    </source>
</reference>
<feature type="coiled-coil region" evidence="4">
    <location>
        <begin position="68"/>
        <end position="95"/>
    </location>
</feature>
<accession>A0ABW8T3S6</accession>
<feature type="compositionally biased region" description="Low complexity" evidence="5">
    <location>
        <begin position="273"/>
        <end position="288"/>
    </location>
</feature>
<evidence type="ECO:0000256" key="3">
    <source>
        <dbReference type="PROSITE-ProRule" id="PRU00284"/>
    </source>
</evidence>
<gene>
    <name evidence="9" type="ORF">ACJDUG_09300</name>
</gene>
<dbReference type="CDD" id="cd06225">
    <property type="entry name" value="HAMP"/>
    <property type="match status" value="1"/>
</dbReference>
<dbReference type="PANTHER" id="PTHR32089">
    <property type="entry name" value="METHYL-ACCEPTING CHEMOTAXIS PROTEIN MCPB"/>
    <property type="match status" value="1"/>
</dbReference>
<feature type="compositionally biased region" description="Low complexity" evidence="5">
    <location>
        <begin position="308"/>
        <end position="320"/>
    </location>
</feature>
<comment type="caution">
    <text evidence="9">The sequence shown here is derived from an EMBL/GenBank/DDBJ whole genome shotgun (WGS) entry which is preliminary data.</text>
</comment>
<evidence type="ECO:0000256" key="6">
    <source>
        <dbReference type="SAM" id="Phobius"/>
    </source>
</evidence>
<evidence type="ECO:0000256" key="5">
    <source>
        <dbReference type="SAM" id="MobiDB-lite"/>
    </source>
</evidence>
<evidence type="ECO:0000256" key="4">
    <source>
        <dbReference type="SAM" id="Coils"/>
    </source>
</evidence>